<evidence type="ECO:0008006" key="6">
    <source>
        <dbReference type="Google" id="ProtNLM"/>
    </source>
</evidence>
<dbReference type="GO" id="GO:0005634">
    <property type="term" value="C:nucleus"/>
    <property type="evidence" value="ECO:0007669"/>
    <property type="project" value="UniProtKB-SubCell"/>
</dbReference>
<feature type="compositionally biased region" description="Polar residues" evidence="3">
    <location>
        <begin position="39"/>
        <end position="55"/>
    </location>
</feature>
<dbReference type="GO" id="GO:0000976">
    <property type="term" value="F:transcription cis-regulatory region binding"/>
    <property type="evidence" value="ECO:0007669"/>
    <property type="project" value="TreeGrafter"/>
</dbReference>
<accession>A0A420TIA7</accession>
<dbReference type="PANTHER" id="PTHR37534">
    <property type="entry name" value="TRANSCRIPTIONAL ACTIVATOR PROTEIN UGA3"/>
    <property type="match status" value="1"/>
</dbReference>
<evidence type="ECO:0000256" key="1">
    <source>
        <dbReference type="ARBA" id="ARBA00004123"/>
    </source>
</evidence>
<dbReference type="EMBL" id="MRDB01000016">
    <property type="protein sequence ID" value="RKL41281.1"/>
    <property type="molecule type" value="Genomic_DNA"/>
</dbReference>
<evidence type="ECO:0000313" key="4">
    <source>
        <dbReference type="EMBL" id="RKL41281.1"/>
    </source>
</evidence>
<keyword evidence="2" id="KW-0539">Nucleus</keyword>
<feature type="compositionally biased region" description="Basic residues" evidence="3">
    <location>
        <begin position="11"/>
        <end position="23"/>
    </location>
</feature>
<evidence type="ECO:0000256" key="3">
    <source>
        <dbReference type="SAM" id="MobiDB-lite"/>
    </source>
</evidence>
<dbReference type="InterPro" id="IPR021858">
    <property type="entry name" value="Fun_TF"/>
</dbReference>
<proteinExistence type="predicted"/>
<feature type="compositionally biased region" description="Polar residues" evidence="3">
    <location>
        <begin position="73"/>
        <end position="86"/>
    </location>
</feature>
<dbReference type="GO" id="GO:0045944">
    <property type="term" value="P:positive regulation of transcription by RNA polymerase II"/>
    <property type="evidence" value="ECO:0007669"/>
    <property type="project" value="TreeGrafter"/>
</dbReference>
<dbReference type="Pfam" id="PF11951">
    <property type="entry name" value="Fungal_trans_2"/>
    <property type="match status" value="1"/>
</dbReference>
<dbReference type="Proteomes" id="UP000283569">
    <property type="component" value="Unassembled WGS sequence"/>
</dbReference>
<comment type="caution">
    <text evidence="4">The sequence shown here is derived from an EMBL/GenBank/DDBJ whole genome shotgun (WGS) entry which is preliminary data.</text>
</comment>
<dbReference type="PANTHER" id="PTHR37534:SF3">
    <property type="entry name" value="ZN(II)2CYS6 TRANSCRIPTION FACTOR (EUROFUNG)"/>
    <property type="match status" value="1"/>
</dbReference>
<gene>
    <name evidence="4" type="ORF">BFJ72_g5708</name>
</gene>
<evidence type="ECO:0000313" key="5">
    <source>
        <dbReference type="Proteomes" id="UP000283569"/>
    </source>
</evidence>
<comment type="subcellular location">
    <subcellularLocation>
        <location evidence="1">Nucleus</location>
    </subcellularLocation>
</comment>
<reference evidence="4 5" key="1">
    <citation type="journal article" date="2018" name="Sci. Rep.">
        <title>Characterisation of pathogen-specific regions and novel effector candidates in Fusarium oxysporum f. sp. cepae.</title>
        <authorList>
            <person name="Armitage A.D."/>
            <person name="Taylor A."/>
            <person name="Sobczyk M.K."/>
            <person name="Baxter L."/>
            <person name="Greenfield B.P."/>
            <person name="Bates H.J."/>
            <person name="Wilson F."/>
            <person name="Jackson A.C."/>
            <person name="Ott S."/>
            <person name="Harrison R.J."/>
            <person name="Clarkson J.P."/>
        </authorList>
    </citation>
    <scope>NUCLEOTIDE SEQUENCE [LARGE SCALE GENOMIC DNA]</scope>
    <source>
        <strain evidence="4 5">Fp_A8</strain>
    </source>
</reference>
<name>A0A420TIA7_GIBIN</name>
<sequence>MDRDEDDQTRLRKRPRKSRKRRPVCGPCTIRSRDCVYPETQSLTSVDDSETQSGDQLFLGDQESPPELDLPDSHSSLTTDPGPNIQPSLSANHVSLIGVTAQPLPTSTWSPDSAFWTADFASTRWLDLLANDAAQADSGFSLAPTPVLREGEERPPDIGSLQARLSEVAQVEPTTWKAGVSSATLSPHDAVLLRHFAEKCALWLDLFHPQRLFSTYVIRLALKDPGLLHAILALAARHRSKLPSSSDRTVTDNESIRHYYETLHYVQEALGYTSYTNSEELLATAIVISSYEMLDESDGRGNWQRHLKGVFWIQRSQEVHGGSGGLRQAVWWAWLRQDIWAAFREKRPCLSFWVPVQDLSELDQYDLAERAIYLLSQAVNYYAHSHAAISVSTPNRIAPVDLGRARVDILNKIEKLKTHLGEQYLPLPSPSDPNDIFKAIWVHPPEFGAALQALAFAQILIALHSPIPAGFNGYLRMQKKLTQSVDTICGVAMELKDEACQIVSAQCLYGAGLCLQDADKREKVISLMEACEARVNWVPMKMWRDDLRTEWAKADQEGSQETF</sequence>
<dbReference type="AlphaFoldDB" id="A0A420TIA7"/>
<protein>
    <recommendedName>
        <fullName evidence="6">Zn(2)-C6 fungal-type domain-containing protein</fullName>
    </recommendedName>
</protein>
<dbReference type="GO" id="GO:0003700">
    <property type="term" value="F:DNA-binding transcription factor activity"/>
    <property type="evidence" value="ECO:0007669"/>
    <property type="project" value="TreeGrafter"/>
</dbReference>
<organism evidence="4 5">
    <name type="scientific">Gibberella intermedia</name>
    <name type="common">Bulb rot disease fungus</name>
    <name type="synonym">Fusarium proliferatum</name>
    <dbReference type="NCBI Taxonomy" id="948311"/>
    <lineage>
        <taxon>Eukaryota</taxon>
        <taxon>Fungi</taxon>
        <taxon>Dikarya</taxon>
        <taxon>Ascomycota</taxon>
        <taxon>Pezizomycotina</taxon>
        <taxon>Sordariomycetes</taxon>
        <taxon>Hypocreomycetidae</taxon>
        <taxon>Hypocreales</taxon>
        <taxon>Nectriaceae</taxon>
        <taxon>Fusarium</taxon>
        <taxon>Fusarium fujikuroi species complex</taxon>
    </lineage>
</organism>
<feature type="region of interest" description="Disordered" evidence="3">
    <location>
        <begin position="1"/>
        <end position="86"/>
    </location>
</feature>
<evidence type="ECO:0000256" key="2">
    <source>
        <dbReference type="ARBA" id="ARBA00023242"/>
    </source>
</evidence>